<evidence type="ECO:0000313" key="9">
    <source>
        <dbReference type="EMBL" id="MBP1930784.1"/>
    </source>
</evidence>
<evidence type="ECO:0000256" key="3">
    <source>
        <dbReference type="ARBA" id="ARBA00017941"/>
    </source>
</evidence>
<dbReference type="PANTHER" id="PTHR30435">
    <property type="entry name" value="FLAGELLAR PROTEIN"/>
    <property type="match status" value="1"/>
</dbReference>
<gene>
    <name evidence="9" type="ORF">J2Z37_000771</name>
</gene>
<comment type="subcellular location">
    <subcellularLocation>
        <location evidence="1 6">Bacterial flagellum basal body</location>
    </subcellularLocation>
</comment>
<dbReference type="Proteomes" id="UP001519343">
    <property type="component" value="Unassembled WGS sequence"/>
</dbReference>
<feature type="domain" description="Flagellar basal-body/hook protein C-terminal" evidence="8">
    <location>
        <begin position="103"/>
        <end position="146"/>
    </location>
</feature>
<dbReference type="InterPro" id="IPR001444">
    <property type="entry name" value="Flag_bb_rod_N"/>
</dbReference>
<comment type="caution">
    <text evidence="9">The sequence shown here is derived from an EMBL/GenBank/DDBJ whole genome shotgun (WGS) entry which is preliminary data.</text>
</comment>
<evidence type="ECO:0000256" key="2">
    <source>
        <dbReference type="ARBA" id="ARBA00009677"/>
    </source>
</evidence>
<name>A0ABS4GKM9_9BACL</name>
<keyword evidence="10" id="KW-1185">Reference proteome</keyword>
<proteinExistence type="inferred from homology"/>
<accession>A0ABS4GKM9</accession>
<dbReference type="NCBIfam" id="TIGR01395">
    <property type="entry name" value="FlgC"/>
    <property type="match status" value="1"/>
</dbReference>
<comment type="similarity">
    <text evidence="2">Belongs to the flagella basal body rod proteins family.</text>
</comment>
<evidence type="ECO:0000256" key="1">
    <source>
        <dbReference type="ARBA" id="ARBA00004117"/>
    </source>
</evidence>
<dbReference type="InterPro" id="IPR006299">
    <property type="entry name" value="FlgC"/>
</dbReference>
<dbReference type="EMBL" id="JAGGKT010000001">
    <property type="protein sequence ID" value="MBP1930784.1"/>
    <property type="molecule type" value="Genomic_DNA"/>
</dbReference>
<evidence type="ECO:0000256" key="4">
    <source>
        <dbReference type="ARBA" id="ARBA00023143"/>
    </source>
</evidence>
<keyword evidence="9" id="KW-0282">Flagellum</keyword>
<protein>
    <recommendedName>
        <fullName evidence="3 6">Flagellar basal-body rod protein FlgC</fullName>
    </recommendedName>
</protein>
<dbReference type="Pfam" id="PF06429">
    <property type="entry name" value="Flg_bbr_C"/>
    <property type="match status" value="1"/>
</dbReference>
<comment type="subunit">
    <text evidence="5 6">The basal body constitutes a major portion of the flagellar organelle and consists of four rings (L,P,S, and M) mounted on a central rod. The rod consists of about 26 subunits of FlgG in the distal portion, and FlgB, FlgC and FlgF are thought to build up the proximal portion of the rod with about 6 subunits each.</text>
</comment>
<dbReference type="Pfam" id="PF00460">
    <property type="entry name" value="Flg_bb_rod"/>
    <property type="match status" value="1"/>
</dbReference>
<feature type="domain" description="Flagellar basal body rod protein N-terminal" evidence="7">
    <location>
        <begin position="7"/>
        <end position="34"/>
    </location>
</feature>
<dbReference type="RefSeq" id="WP_209808853.1">
    <property type="nucleotide sequence ID" value="NZ_JAGGKT010000001.1"/>
</dbReference>
<keyword evidence="4 6" id="KW-0975">Bacterial flagellum</keyword>
<evidence type="ECO:0000259" key="7">
    <source>
        <dbReference type="Pfam" id="PF00460"/>
    </source>
</evidence>
<evidence type="ECO:0000256" key="6">
    <source>
        <dbReference type="RuleBase" id="RU362062"/>
    </source>
</evidence>
<organism evidence="9 10">
    <name type="scientific">Ammoniphilus resinae</name>
    <dbReference type="NCBI Taxonomy" id="861532"/>
    <lineage>
        <taxon>Bacteria</taxon>
        <taxon>Bacillati</taxon>
        <taxon>Bacillota</taxon>
        <taxon>Bacilli</taxon>
        <taxon>Bacillales</taxon>
        <taxon>Paenibacillaceae</taxon>
        <taxon>Aneurinibacillus group</taxon>
        <taxon>Ammoniphilus</taxon>
    </lineage>
</organism>
<evidence type="ECO:0000256" key="5">
    <source>
        <dbReference type="ARBA" id="ARBA00025933"/>
    </source>
</evidence>
<evidence type="ECO:0000259" key="8">
    <source>
        <dbReference type="Pfam" id="PF06429"/>
    </source>
</evidence>
<dbReference type="PANTHER" id="PTHR30435:SF2">
    <property type="entry name" value="FLAGELLAR BASAL-BODY ROD PROTEIN FLGC"/>
    <property type="match status" value="1"/>
</dbReference>
<keyword evidence="9" id="KW-0969">Cilium</keyword>
<evidence type="ECO:0000313" key="10">
    <source>
        <dbReference type="Proteomes" id="UP001519343"/>
    </source>
</evidence>
<reference evidence="9 10" key="1">
    <citation type="submission" date="2021-03" db="EMBL/GenBank/DDBJ databases">
        <title>Genomic Encyclopedia of Type Strains, Phase IV (KMG-IV): sequencing the most valuable type-strain genomes for metagenomic binning, comparative biology and taxonomic classification.</title>
        <authorList>
            <person name="Goeker M."/>
        </authorList>
    </citation>
    <scope>NUCLEOTIDE SEQUENCE [LARGE SCALE GENOMIC DNA]</scope>
    <source>
        <strain evidence="9 10">DSM 24738</strain>
    </source>
</reference>
<dbReference type="InterPro" id="IPR010930">
    <property type="entry name" value="Flg_bb/hook_C_dom"/>
</dbReference>
<sequence length="149" mass="16716">MSLFQQLNISGSALTTQRLKMDIISSNIANATTTRGQMVNGEWVPYRRKMVEVEPRGGPFANFLQTAMQQGNESRGVRVTRIVEDQTPFKQVYDPEHPDANQDGYVMLPNVDMTKEMVDLLSTTRAYEANVTAFNAGKNMDLKALEIGR</sequence>
<keyword evidence="9" id="KW-0966">Cell projection</keyword>